<dbReference type="GO" id="GO:0008270">
    <property type="term" value="F:zinc ion binding"/>
    <property type="evidence" value="ECO:0007669"/>
    <property type="project" value="UniProtKB-KW"/>
</dbReference>
<evidence type="ECO:0000256" key="2">
    <source>
        <dbReference type="ARBA" id="ARBA00022833"/>
    </source>
</evidence>
<dbReference type="PROSITE" id="PS50048">
    <property type="entry name" value="ZN2_CY6_FUNGAL_2"/>
    <property type="match status" value="1"/>
</dbReference>
<sequence>MATDAQQEHVCASCLKAYQRHDLLLRHRRRCRGLKRPPTRQKACNACVQAKAKCSYLQPCMRCAGRGISCTYASLSLSHGEYQSVLIDQEGRQDAHQTNYPDTFLEDAHDPEWLVDHVTGDLPSFQLSPSLARTPNFMDAGQPPNARHPMQGVFADIVSDPAAVEPSAFLDSLTIPRLADLSSPESSIQYPLRDLIRVLEQYPRNLLRDDFTPPSLHRSLYDENVPDIATLARTSMAVCCGSAMETAEGARFAKHAMEVERQRLIASYRTYSCMHQWDALHAMLVYSVLELRASLAEGNDGWKQKSCSKGLKAPFLVKMTRDFIRSHTVPEENLTAQAYTPVQSFQQWATTETARRTIFLANIVHFLSNHDPETGEPSPYYEPLDDELVLSMPLPSAHTMWAARTEQEWRQAMKSLETASSPDGEYPSSEVHPAQKGLTLGYYLSEYPHETLHNYLKYHCGLGSTDELRSFIVLCALKQFDHIQPSPSS</sequence>
<keyword evidence="3" id="KW-0805">Transcription regulation</keyword>
<dbReference type="InterPro" id="IPR013087">
    <property type="entry name" value="Znf_C2H2_type"/>
</dbReference>
<feature type="domain" description="Zn(2)-C6 fungal-type" evidence="8">
    <location>
        <begin position="43"/>
        <end position="72"/>
    </location>
</feature>
<keyword evidence="4" id="KW-0238">DNA-binding</keyword>
<dbReference type="CDD" id="cd00067">
    <property type="entry name" value="GAL4"/>
    <property type="match status" value="1"/>
</dbReference>
<keyword evidence="6" id="KW-0539">Nucleus</keyword>
<evidence type="ECO:0000256" key="1">
    <source>
        <dbReference type="ARBA" id="ARBA00022723"/>
    </source>
</evidence>
<dbReference type="PANTHER" id="PTHR47660:SF3">
    <property type="entry name" value="FINGER DOMAIN PROTEIN, PUTATIVE (AFU_ORTHOLOGUE AFUA_4G03310)-RELATED"/>
    <property type="match status" value="1"/>
</dbReference>
<name>A0A1Q5SQR1_9EURO</name>
<evidence type="ECO:0000256" key="3">
    <source>
        <dbReference type="ARBA" id="ARBA00023015"/>
    </source>
</evidence>
<dbReference type="PROSITE" id="PS50157">
    <property type="entry name" value="ZINC_FINGER_C2H2_2"/>
    <property type="match status" value="1"/>
</dbReference>
<evidence type="ECO:0000256" key="4">
    <source>
        <dbReference type="ARBA" id="ARBA00023125"/>
    </source>
</evidence>
<reference evidence="10 11" key="1">
    <citation type="submission" date="2016-10" db="EMBL/GenBank/DDBJ databases">
        <title>Genome sequence of the ascomycete fungus Penicillium subrubescens.</title>
        <authorList>
            <person name="De Vries R.P."/>
            <person name="Peng M."/>
            <person name="Dilokpimol A."/>
            <person name="Hilden K."/>
            <person name="Makela M.R."/>
            <person name="Grigoriev I."/>
            <person name="Riley R."/>
            <person name="Granchi Z."/>
        </authorList>
    </citation>
    <scope>NUCLEOTIDE SEQUENCE [LARGE SCALE GENOMIC DNA]</scope>
    <source>
        <strain evidence="10 11">CBS 132785</strain>
    </source>
</reference>
<feature type="domain" description="C2H2-type" evidence="9">
    <location>
        <begin position="9"/>
        <end position="37"/>
    </location>
</feature>
<dbReference type="AlphaFoldDB" id="A0A1Q5SQR1"/>
<evidence type="ECO:0008006" key="12">
    <source>
        <dbReference type="Google" id="ProtNLM"/>
    </source>
</evidence>
<dbReference type="GO" id="GO:0000981">
    <property type="term" value="F:DNA-binding transcription factor activity, RNA polymerase II-specific"/>
    <property type="evidence" value="ECO:0007669"/>
    <property type="project" value="InterPro"/>
</dbReference>
<evidence type="ECO:0000259" key="8">
    <source>
        <dbReference type="PROSITE" id="PS50048"/>
    </source>
</evidence>
<keyword evidence="1" id="KW-0479">Metal-binding</keyword>
<dbReference type="STRING" id="1316194.A0A1Q5SQR1"/>
<organism evidence="10 11">
    <name type="scientific">Penicillium subrubescens</name>
    <dbReference type="NCBI Taxonomy" id="1316194"/>
    <lineage>
        <taxon>Eukaryota</taxon>
        <taxon>Fungi</taxon>
        <taxon>Dikarya</taxon>
        <taxon>Ascomycota</taxon>
        <taxon>Pezizomycotina</taxon>
        <taxon>Eurotiomycetes</taxon>
        <taxon>Eurotiomycetidae</taxon>
        <taxon>Eurotiales</taxon>
        <taxon>Aspergillaceae</taxon>
        <taxon>Penicillium</taxon>
    </lineage>
</organism>
<protein>
    <recommendedName>
        <fullName evidence="12">Zn(2)-C6 fungal-type domain-containing protein</fullName>
    </recommendedName>
</protein>
<dbReference type="GO" id="GO:0003677">
    <property type="term" value="F:DNA binding"/>
    <property type="evidence" value="ECO:0007669"/>
    <property type="project" value="UniProtKB-KW"/>
</dbReference>
<accession>A0A1Q5SQR1</accession>
<keyword evidence="5" id="KW-0804">Transcription</keyword>
<dbReference type="SMART" id="SM00066">
    <property type="entry name" value="GAL4"/>
    <property type="match status" value="1"/>
</dbReference>
<dbReference type="InterPro" id="IPR036864">
    <property type="entry name" value="Zn2-C6_fun-type_DNA-bd_sf"/>
</dbReference>
<dbReference type="Gene3D" id="4.10.240.10">
    <property type="entry name" value="Zn(2)-C6 fungal-type DNA-binding domain"/>
    <property type="match status" value="1"/>
</dbReference>
<gene>
    <name evidence="10" type="ORF">PENSUB_13471</name>
</gene>
<comment type="caution">
    <text evidence="10">The sequence shown here is derived from an EMBL/GenBank/DDBJ whole genome shotgun (WGS) entry which is preliminary data.</text>
</comment>
<dbReference type="SUPFAM" id="SSF57701">
    <property type="entry name" value="Zn2/Cys6 DNA-binding domain"/>
    <property type="match status" value="1"/>
</dbReference>
<evidence type="ECO:0000256" key="5">
    <source>
        <dbReference type="ARBA" id="ARBA00023163"/>
    </source>
</evidence>
<dbReference type="Pfam" id="PF00172">
    <property type="entry name" value="Zn_clus"/>
    <property type="match status" value="1"/>
</dbReference>
<dbReference type="Proteomes" id="UP000186955">
    <property type="component" value="Unassembled WGS sequence"/>
</dbReference>
<evidence type="ECO:0000313" key="11">
    <source>
        <dbReference type="Proteomes" id="UP000186955"/>
    </source>
</evidence>
<keyword evidence="2" id="KW-0862">Zinc</keyword>
<dbReference type="InterPro" id="IPR001138">
    <property type="entry name" value="Zn2Cys6_DnaBD"/>
</dbReference>
<evidence type="ECO:0000256" key="6">
    <source>
        <dbReference type="ARBA" id="ARBA00023242"/>
    </source>
</evidence>
<evidence type="ECO:0000256" key="7">
    <source>
        <dbReference type="PROSITE-ProRule" id="PRU00042"/>
    </source>
</evidence>
<keyword evidence="11" id="KW-1185">Reference proteome</keyword>
<proteinExistence type="predicted"/>
<keyword evidence="7" id="KW-0863">Zinc-finger</keyword>
<evidence type="ECO:0000259" key="9">
    <source>
        <dbReference type="PROSITE" id="PS50157"/>
    </source>
</evidence>
<dbReference type="EMBL" id="MNBE01000758">
    <property type="protein sequence ID" value="OKO90338.1"/>
    <property type="molecule type" value="Genomic_DNA"/>
</dbReference>
<dbReference type="PANTHER" id="PTHR47660">
    <property type="entry name" value="TRANSCRIPTION FACTOR WITH C2H2 AND ZN(2)-CYS(6) DNA BINDING DOMAIN (EUROFUNG)-RELATED-RELATED"/>
    <property type="match status" value="1"/>
</dbReference>
<evidence type="ECO:0000313" key="10">
    <source>
        <dbReference type="EMBL" id="OKO90338.1"/>
    </source>
</evidence>